<evidence type="ECO:0000313" key="8">
    <source>
        <dbReference type="EMBL" id="KAK4143969.1"/>
    </source>
</evidence>
<dbReference type="InterPro" id="IPR036390">
    <property type="entry name" value="WH_DNA-bd_sf"/>
</dbReference>
<accession>A0AAN6V3B3</accession>
<keyword evidence="1" id="KW-0805">Transcription regulation</keyword>
<name>A0AAN6V3B3_9PEZI</name>
<dbReference type="RefSeq" id="XP_062637340.1">
    <property type="nucleotide sequence ID" value="XM_062780600.1"/>
</dbReference>
<dbReference type="PANTHER" id="PTHR46078:SF2">
    <property type="entry name" value="FORK-HEAD DOMAIN-CONTAINING PROTEIN"/>
    <property type="match status" value="1"/>
</dbReference>
<dbReference type="InterPro" id="IPR036388">
    <property type="entry name" value="WH-like_DNA-bd_sf"/>
</dbReference>
<evidence type="ECO:0000259" key="7">
    <source>
        <dbReference type="PROSITE" id="PS50039"/>
    </source>
</evidence>
<feature type="DNA-binding region" description="Fork-head" evidence="5">
    <location>
        <begin position="225"/>
        <end position="335"/>
    </location>
</feature>
<reference evidence="8" key="2">
    <citation type="submission" date="2023-05" db="EMBL/GenBank/DDBJ databases">
        <authorList>
            <consortium name="Lawrence Berkeley National Laboratory"/>
            <person name="Steindorff A."/>
            <person name="Hensen N."/>
            <person name="Bonometti L."/>
            <person name="Westerberg I."/>
            <person name="Brannstrom I.O."/>
            <person name="Guillou S."/>
            <person name="Cros-Aarteil S."/>
            <person name="Calhoun S."/>
            <person name="Haridas S."/>
            <person name="Kuo A."/>
            <person name="Mondo S."/>
            <person name="Pangilinan J."/>
            <person name="Riley R."/>
            <person name="Labutti K."/>
            <person name="Andreopoulos B."/>
            <person name="Lipzen A."/>
            <person name="Chen C."/>
            <person name="Yanf M."/>
            <person name="Daum C."/>
            <person name="Ng V."/>
            <person name="Clum A."/>
            <person name="Ohm R."/>
            <person name="Martin F."/>
            <person name="Silar P."/>
            <person name="Natvig D."/>
            <person name="Lalanne C."/>
            <person name="Gautier V."/>
            <person name="Ament-Velasquez S.L."/>
            <person name="Kruys A."/>
            <person name="Hutchinson M.I."/>
            <person name="Powell A.J."/>
            <person name="Barry K."/>
            <person name="Miller A.N."/>
            <person name="Grigoriev I.V."/>
            <person name="Debuchy R."/>
            <person name="Gladieux P."/>
            <person name="Thoren M.H."/>
            <person name="Johannesson H."/>
        </authorList>
    </citation>
    <scope>NUCLEOTIDE SEQUENCE</scope>
    <source>
        <strain evidence="8">CBS 141.50</strain>
    </source>
</reference>
<feature type="compositionally biased region" description="Polar residues" evidence="6">
    <location>
        <begin position="1"/>
        <end position="13"/>
    </location>
</feature>
<evidence type="ECO:0000256" key="4">
    <source>
        <dbReference type="ARBA" id="ARBA00023242"/>
    </source>
</evidence>
<reference evidence="8" key="1">
    <citation type="journal article" date="2023" name="Mol. Phylogenet. Evol.">
        <title>Genome-scale phylogeny and comparative genomics of the fungal order Sordariales.</title>
        <authorList>
            <person name="Hensen N."/>
            <person name="Bonometti L."/>
            <person name="Westerberg I."/>
            <person name="Brannstrom I.O."/>
            <person name="Guillou S."/>
            <person name="Cros-Aarteil S."/>
            <person name="Calhoun S."/>
            <person name="Haridas S."/>
            <person name="Kuo A."/>
            <person name="Mondo S."/>
            <person name="Pangilinan J."/>
            <person name="Riley R."/>
            <person name="LaButti K."/>
            <person name="Andreopoulos B."/>
            <person name="Lipzen A."/>
            <person name="Chen C."/>
            <person name="Yan M."/>
            <person name="Daum C."/>
            <person name="Ng V."/>
            <person name="Clum A."/>
            <person name="Steindorff A."/>
            <person name="Ohm R.A."/>
            <person name="Martin F."/>
            <person name="Silar P."/>
            <person name="Natvig D.O."/>
            <person name="Lalanne C."/>
            <person name="Gautier V."/>
            <person name="Ament-Velasquez S.L."/>
            <person name="Kruys A."/>
            <person name="Hutchinson M.I."/>
            <person name="Powell A.J."/>
            <person name="Barry K."/>
            <person name="Miller A.N."/>
            <person name="Grigoriev I.V."/>
            <person name="Debuchy R."/>
            <person name="Gladieux P."/>
            <person name="Hiltunen Thoren M."/>
            <person name="Johannesson H."/>
        </authorList>
    </citation>
    <scope>NUCLEOTIDE SEQUENCE</scope>
    <source>
        <strain evidence="8">CBS 141.50</strain>
    </source>
</reference>
<dbReference type="GeneID" id="87817213"/>
<feature type="compositionally biased region" description="Basic residues" evidence="6">
    <location>
        <begin position="354"/>
        <end position="368"/>
    </location>
</feature>
<feature type="compositionally biased region" description="Low complexity" evidence="6">
    <location>
        <begin position="504"/>
        <end position="533"/>
    </location>
</feature>
<evidence type="ECO:0000256" key="5">
    <source>
        <dbReference type="PROSITE-ProRule" id="PRU00089"/>
    </source>
</evidence>
<evidence type="ECO:0000313" key="9">
    <source>
        <dbReference type="Proteomes" id="UP001302676"/>
    </source>
</evidence>
<evidence type="ECO:0000256" key="6">
    <source>
        <dbReference type="SAM" id="MobiDB-lite"/>
    </source>
</evidence>
<sequence>MASSNAPSPQPQLDQHLIARMSKIGVQEASHNHHQPQQHYAPRYWNQGSAAPSKASSEALDNQALHGSPVTSGLQRTASSQSSPRAWESPEHLGPTPWEAATEQQLHNPYPGLDPQLSGYMYSGDSGMSAPYPADFVPSSGFDDPESGYSTSPGQGEFPPTPESAHLMSPCSTTLTMTMDDPPGSPGDDTVSQAATLVAQMGGSPRNNKTPPSMLHQDDQGDNDKNGEAYAKLIYKAFLSTPRHAMTLQEIYQWFRENTEKGKSGSKGWQNSIRHNLSMNHAFTRRDRRPSAGSISETGQSSAKKAAEWYLEPWAVAGVLSTTRYRNDNQARRAARRNGAHLNAQVYRPYHAPQHAHHPSLGRSRGRALRGSSRQSPRSHTFPMAGVATAAVHPQQAQHHQQLPTHAYHAFVPVRSTTYPQPHHHDVVLSDCSTPSPPPYSTASSAFFAPHHVGPNGMEPSSPTVKYEYPAEPLYLGHQHSHGYPGAMTSGPADTLLSAPAPVPSSRPGSTAPTATSAPSPTRATTPTTTTAALTDAMVSEPTTRAPSSSCSSSSSTSGSGDSANVFQDSMPYSTATAATHTAYHHHAHQHGYQHHQHQRSHPMQGGWYGQGPGY</sequence>
<feature type="region of interest" description="Disordered" evidence="6">
    <location>
        <begin position="202"/>
        <end position="224"/>
    </location>
</feature>
<feature type="region of interest" description="Disordered" evidence="6">
    <location>
        <begin position="137"/>
        <end position="167"/>
    </location>
</feature>
<gene>
    <name evidence="8" type="ORF">C8A04DRAFT_28313</name>
</gene>
<keyword evidence="3" id="KW-0804">Transcription</keyword>
<comment type="caution">
    <text evidence="8">The sequence shown here is derived from an EMBL/GenBank/DDBJ whole genome shotgun (WGS) entry which is preliminary data.</text>
</comment>
<feature type="compositionally biased region" description="Polar residues" evidence="6">
    <location>
        <begin position="69"/>
        <end position="84"/>
    </location>
</feature>
<dbReference type="Pfam" id="PF00250">
    <property type="entry name" value="Forkhead"/>
    <property type="match status" value="1"/>
</dbReference>
<keyword evidence="9" id="KW-1185">Reference proteome</keyword>
<feature type="compositionally biased region" description="Basic residues" evidence="6">
    <location>
        <begin position="583"/>
        <end position="601"/>
    </location>
</feature>
<dbReference type="GO" id="GO:0005634">
    <property type="term" value="C:nucleus"/>
    <property type="evidence" value="ECO:0007669"/>
    <property type="project" value="UniProtKB-SubCell"/>
</dbReference>
<feature type="region of interest" description="Disordered" evidence="6">
    <location>
        <begin position="1"/>
        <end position="96"/>
    </location>
</feature>
<dbReference type="SUPFAM" id="SSF46785">
    <property type="entry name" value="Winged helix' DNA-binding domain"/>
    <property type="match status" value="1"/>
</dbReference>
<dbReference type="AlphaFoldDB" id="A0AAN6V3B3"/>
<dbReference type="InterPro" id="IPR030456">
    <property type="entry name" value="TF_fork_head_CS_2"/>
</dbReference>
<feature type="domain" description="Fork-head" evidence="7">
    <location>
        <begin position="225"/>
        <end position="335"/>
    </location>
</feature>
<evidence type="ECO:0000256" key="1">
    <source>
        <dbReference type="ARBA" id="ARBA00023015"/>
    </source>
</evidence>
<dbReference type="InterPro" id="IPR045912">
    <property type="entry name" value="FOXJ2/3-like"/>
</dbReference>
<keyword evidence="4 5" id="KW-0539">Nucleus</keyword>
<dbReference type="PANTHER" id="PTHR46078">
    <property type="entry name" value="FORKHEAD BOX PROTEIN J2 FAMILY MEMBER"/>
    <property type="match status" value="1"/>
</dbReference>
<dbReference type="GO" id="GO:0000981">
    <property type="term" value="F:DNA-binding transcription factor activity, RNA polymerase II-specific"/>
    <property type="evidence" value="ECO:0007669"/>
    <property type="project" value="TreeGrafter"/>
</dbReference>
<feature type="region of interest" description="Disordered" evidence="6">
    <location>
        <begin position="352"/>
        <end position="381"/>
    </location>
</feature>
<feature type="region of interest" description="Disordered" evidence="6">
    <location>
        <begin position="480"/>
        <end position="568"/>
    </location>
</feature>
<evidence type="ECO:0000256" key="2">
    <source>
        <dbReference type="ARBA" id="ARBA00023125"/>
    </source>
</evidence>
<dbReference type="EMBL" id="MU853581">
    <property type="protein sequence ID" value="KAK4143969.1"/>
    <property type="molecule type" value="Genomic_DNA"/>
</dbReference>
<comment type="subcellular location">
    <subcellularLocation>
        <location evidence="5">Nucleus</location>
    </subcellularLocation>
</comment>
<organism evidence="8 9">
    <name type="scientific">Dichotomopilus funicola</name>
    <dbReference type="NCBI Taxonomy" id="1934379"/>
    <lineage>
        <taxon>Eukaryota</taxon>
        <taxon>Fungi</taxon>
        <taxon>Dikarya</taxon>
        <taxon>Ascomycota</taxon>
        <taxon>Pezizomycotina</taxon>
        <taxon>Sordariomycetes</taxon>
        <taxon>Sordariomycetidae</taxon>
        <taxon>Sordariales</taxon>
        <taxon>Chaetomiaceae</taxon>
        <taxon>Dichotomopilus</taxon>
    </lineage>
</organism>
<dbReference type="PROSITE" id="PS50039">
    <property type="entry name" value="FORK_HEAD_3"/>
    <property type="match status" value="1"/>
</dbReference>
<keyword evidence="2 5" id="KW-0238">DNA-binding</keyword>
<evidence type="ECO:0000256" key="3">
    <source>
        <dbReference type="ARBA" id="ARBA00023163"/>
    </source>
</evidence>
<dbReference type="SMART" id="SM00339">
    <property type="entry name" value="FH"/>
    <property type="match status" value="1"/>
</dbReference>
<dbReference type="Proteomes" id="UP001302676">
    <property type="component" value="Unassembled WGS sequence"/>
</dbReference>
<dbReference type="Gene3D" id="1.10.10.10">
    <property type="entry name" value="Winged helix-like DNA-binding domain superfamily/Winged helix DNA-binding domain"/>
    <property type="match status" value="1"/>
</dbReference>
<proteinExistence type="predicted"/>
<protein>
    <recommendedName>
        <fullName evidence="7">Fork-head domain-containing protein</fullName>
    </recommendedName>
</protein>
<dbReference type="GO" id="GO:0000978">
    <property type="term" value="F:RNA polymerase II cis-regulatory region sequence-specific DNA binding"/>
    <property type="evidence" value="ECO:0007669"/>
    <property type="project" value="TreeGrafter"/>
</dbReference>
<feature type="compositionally biased region" description="Low complexity" evidence="6">
    <location>
        <begin position="548"/>
        <end position="563"/>
    </location>
</feature>
<feature type="region of interest" description="Disordered" evidence="6">
    <location>
        <begin position="580"/>
        <end position="615"/>
    </location>
</feature>
<feature type="compositionally biased region" description="Polar residues" evidence="6">
    <location>
        <begin position="46"/>
        <end position="60"/>
    </location>
</feature>
<dbReference type="PROSITE" id="PS00658">
    <property type="entry name" value="FORK_HEAD_2"/>
    <property type="match status" value="1"/>
</dbReference>
<dbReference type="InterPro" id="IPR001766">
    <property type="entry name" value="Fork_head_dom"/>
</dbReference>